<feature type="domain" description="General secretion pathway GspH" evidence="12">
    <location>
        <begin position="55"/>
        <end position="152"/>
    </location>
</feature>
<feature type="transmembrane region" description="Helical" evidence="11">
    <location>
        <begin position="20"/>
        <end position="43"/>
    </location>
</feature>
<name>A0A367PPE6_CUPNE</name>
<dbReference type="InterPro" id="IPR045584">
    <property type="entry name" value="Pilin-like"/>
</dbReference>
<sequence>MSAYRKFSGQGLSTRQWRGFTLIELMATVAIAAILMSVGTPYFREFVLGSRIRAAADDLMSTLVYARSEAIKRNADVTVAPEAGGWKNGWTVTAGAAVLSRHEAMSELTVSGPAGGLSYNSNGRLAALAAPFGISVSGSTATPYCVSINLSGMPTSQRGGC</sequence>
<dbReference type="Gene3D" id="3.55.40.10">
    <property type="entry name" value="minor pseudopilin epsh domain"/>
    <property type="match status" value="1"/>
</dbReference>
<comment type="caution">
    <text evidence="13">The sequence shown here is derived from an EMBL/GenBank/DDBJ whole genome shotgun (WGS) entry which is preliminary data.</text>
</comment>
<organism evidence="13 14">
    <name type="scientific">Cupriavidus necator</name>
    <name type="common">Alcaligenes eutrophus</name>
    <name type="synonym">Ralstonia eutropha</name>
    <dbReference type="NCBI Taxonomy" id="106590"/>
    <lineage>
        <taxon>Bacteria</taxon>
        <taxon>Pseudomonadati</taxon>
        <taxon>Pseudomonadota</taxon>
        <taxon>Betaproteobacteria</taxon>
        <taxon>Burkholderiales</taxon>
        <taxon>Burkholderiaceae</taxon>
        <taxon>Cupriavidus</taxon>
    </lineage>
</organism>
<gene>
    <name evidence="13" type="ORF">DDK22_08315</name>
</gene>
<keyword evidence="6 11" id="KW-0812">Transmembrane</keyword>
<dbReference type="RefSeq" id="WP_114131549.1">
    <property type="nucleotide sequence ID" value="NZ_CP068434.1"/>
</dbReference>
<evidence type="ECO:0000256" key="6">
    <source>
        <dbReference type="ARBA" id="ARBA00022692"/>
    </source>
</evidence>
<dbReference type="AlphaFoldDB" id="A0A367PPE6"/>
<evidence type="ECO:0000256" key="5">
    <source>
        <dbReference type="ARBA" id="ARBA00022519"/>
    </source>
</evidence>
<dbReference type="NCBIfam" id="TIGR02532">
    <property type="entry name" value="IV_pilin_GFxxxE"/>
    <property type="match status" value="1"/>
</dbReference>
<dbReference type="SUPFAM" id="SSF54523">
    <property type="entry name" value="Pili subunits"/>
    <property type="match status" value="1"/>
</dbReference>
<keyword evidence="5" id="KW-0997">Cell inner membrane</keyword>
<keyword evidence="4" id="KW-0488">Methylation</keyword>
<protein>
    <recommendedName>
        <fullName evidence="2">Type II secretion system protein H</fullName>
    </recommendedName>
    <alternativeName>
        <fullName evidence="10">General secretion pathway protein H</fullName>
    </alternativeName>
</protein>
<dbReference type="GO" id="GO:0015628">
    <property type="term" value="P:protein secretion by the type II secretion system"/>
    <property type="evidence" value="ECO:0007669"/>
    <property type="project" value="InterPro"/>
</dbReference>
<keyword evidence="7 11" id="KW-1133">Transmembrane helix</keyword>
<dbReference type="InterPro" id="IPR012902">
    <property type="entry name" value="N_methyl_site"/>
</dbReference>
<evidence type="ECO:0000259" key="12">
    <source>
        <dbReference type="Pfam" id="PF12019"/>
    </source>
</evidence>
<evidence type="ECO:0000256" key="8">
    <source>
        <dbReference type="ARBA" id="ARBA00023136"/>
    </source>
</evidence>
<dbReference type="Pfam" id="PF07963">
    <property type="entry name" value="N_methyl"/>
    <property type="match status" value="1"/>
</dbReference>
<evidence type="ECO:0000313" key="14">
    <source>
        <dbReference type="Proteomes" id="UP000253501"/>
    </source>
</evidence>
<dbReference type="Proteomes" id="UP000253501">
    <property type="component" value="Unassembled WGS sequence"/>
</dbReference>
<reference evidence="13 14" key="1">
    <citation type="submission" date="2018-04" db="EMBL/GenBank/DDBJ databases">
        <title>Cupriavidus necator CR12 genome sequencing and assembly.</title>
        <authorList>
            <person name="Ben Fekih I."/>
            <person name="Mazhar H.S."/>
            <person name="Bello S.K."/>
            <person name="Rensing C."/>
        </authorList>
    </citation>
    <scope>NUCLEOTIDE SEQUENCE [LARGE SCALE GENOMIC DNA]</scope>
    <source>
        <strain evidence="13 14">CR12</strain>
    </source>
</reference>
<proteinExistence type="inferred from homology"/>
<evidence type="ECO:0000256" key="11">
    <source>
        <dbReference type="SAM" id="Phobius"/>
    </source>
</evidence>
<dbReference type="EMBL" id="QDHA01000020">
    <property type="protein sequence ID" value="RCJ08875.1"/>
    <property type="molecule type" value="Genomic_DNA"/>
</dbReference>
<comment type="subcellular location">
    <subcellularLocation>
        <location evidence="1">Cell inner membrane</location>
        <topology evidence="1">Single-pass membrane protein</topology>
    </subcellularLocation>
</comment>
<dbReference type="GO" id="GO:0005886">
    <property type="term" value="C:plasma membrane"/>
    <property type="evidence" value="ECO:0007669"/>
    <property type="project" value="UniProtKB-SubCell"/>
</dbReference>
<keyword evidence="8 11" id="KW-0472">Membrane</keyword>
<comment type="similarity">
    <text evidence="9">Belongs to the GSP H family.</text>
</comment>
<keyword evidence="3" id="KW-1003">Cell membrane</keyword>
<dbReference type="Pfam" id="PF12019">
    <property type="entry name" value="GspH"/>
    <property type="match status" value="1"/>
</dbReference>
<evidence type="ECO:0000256" key="9">
    <source>
        <dbReference type="ARBA" id="ARBA00025772"/>
    </source>
</evidence>
<accession>A0A367PPE6</accession>
<evidence type="ECO:0000313" key="13">
    <source>
        <dbReference type="EMBL" id="RCJ08875.1"/>
    </source>
</evidence>
<evidence type="ECO:0000256" key="3">
    <source>
        <dbReference type="ARBA" id="ARBA00022475"/>
    </source>
</evidence>
<dbReference type="GO" id="GO:0015627">
    <property type="term" value="C:type II protein secretion system complex"/>
    <property type="evidence" value="ECO:0007669"/>
    <property type="project" value="InterPro"/>
</dbReference>
<dbReference type="InterPro" id="IPR022346">
    <property type="entry name" value="T2SS_GspH"/>
</dbReference>
<evidence type="ECO:0000256" key="4">
    <source>
        <dbReference type="ARBA" id="ARBA00022481"/>
    </source>
</evidence>
<evidence type="ECO:0000256" key="10">
    <source>
        <dbReference type="ARBA" id="ARBA00030775"/>
    </source>
</evidence>
<evidence type="ECO:0000256" key="7">
    <source>
        <dbReference type="ARBA" id="ARBA00022989"/>
    </source>
</evidence>
<evidence type="ECO:0000256" key="1">
    <source>
        <dbReference type="ARBA" id="ARBA00004377"/>
    </source>
</evidence>
<evidence type="ECO:0000256" key="2">
    <source>
        <dbReference type="ARBA" id="ARBA00021549"/>
    </source>
</evidence>